<keyword evidence="2" id="KW-1185">Reference proteome</keyword>
<organism evidence="1 2">
    <name type="scientific">Panicum miliaceum</name>
    <name type="common">Proso millet</name>
    <name type="synonym">Broomcorn millet</name>
    <dbReference type="NCBI Taxonomy" id="4540"/>
    <lineage>
        <taxon>Eukaryota</taxon>
        <taxon>Viridiplantae</taxon>
        <taxon>Streptophyta</taxon>
        <taxon>Embryophyta</taxon>
        <taxon>Tracheophyta</taxon>
        <taxon>Spermatophyta</taxon>
        <taxon>Magnoliopsida</taxon>
        <taxon>Liliopsida</taxon>
        <taxon>Poales</taxon>
        <taxon>Poaceae</taxon>
        <taxon>PACMAD clade</taxon>
        <taxon>Panicoideae</taxon>
        <taxon>Panicodae</taxon>
        <taxon>Paniceae</taxon>
        <taxon>Panicinae</taxon>
        <taxon>Panicum</taxon>
        <taxon>Panicum sect. Panicum</taxon>
    </lineage>
</organism>
<evidence type="ECO:0000313" key="1">
    <source>
        <dbReference type="EMBL" id="RLM61256.1"/>
    </source>
</evidence>
<protein>
    <submittedName>
        <fullName evidence="1">Uncharacterized protein</fullName>
    </submittedName>
</protein>
<name>A0A3L6PSK3_PANMI</name>
<evidence type="ECO:0000313" key="2">
    <source>
        <dbReference type="Proteomes" id="UP000275267"/>
    </source>
</evidence>
<sequence>MAGVPAPLPLRLHFDTLDQALRMLVEAPSRLRPYYADFHRVRVRDAAAIVALLELSTREAARKGALPLVPKVTNIGALEHFASAAGLLFLLDETLLPALLIEPCMSQPLIEALGDSGRELRVKAAAVGGTFETQVGVLCDLIQGYCEATPVQRPHGLMANWVQAIITRVKTIFDTTFTITKA</sequence>
<dbReference type="Proteomes" id="UP000275267">
    <property type="component" value="Unassembled WGS sequence"/>
</dbReference>
<comment type="caution">
    <text evidence="1">The sequence shown here is derived from an EMBL/GenBank/DDBJ whole genome shotgun (WGS) entry which is preliminary data.</text>
</comment>
<proteinExistence type="predicted"/>
<dbReference type="EMBL" id="PQIB02000016">
    <property type="protein sequence ID" value="RLM61256.1"/>
    <property type="molecule type" value="Genomic_DNA"/>
</dbReference>
<reference evidence="2" key="1">
    <citation type="journal article" date="2019" name="Nat. Commun.">
        <title>The genome of broomcorn millet.</title>
        <authorList>
            <person name="Zou C."/>
            <person name="Miki D."/>
            <person name="Li D."/>
            <person name="Tang Q."/>
            <person name="Xiao L."/>
            <person name="Rajput S."/>
            <person name="Deng P."/>
            <person name="Jia W."/>
            <person name="Huang R."/>
            <person name="Zhang M."/>
            <person name="Sun Y."/>
            <person name="Hu J."/>
            <person name="Fu X."/>
            <person name="Schnable P.S."/>
            <person name="Li F."/>
            <person name="Zhang H."/>
            <person name="Feng B."/>
            <person name="Zhu X."/>
            <person name="Liu R."/>
            <person name="Schnable J.C."/>
            <person name="Zhu J.-K."/>
            <person name="Zhang H."/>
        </authorList>
    </citation>
    <scope>NUCLEOTIDE SEQUENCE [LARGE SCALE GENOMIC DNA]</scope>
</reference>
<gene>
    <name evidence="1" type="ORF">C2845_PM14G00650</name>
</gene>
<accession>A0A3L6PSK3</accession>
<dbReference type="AlphaFoldDB" id="A0A3L6PSK3"/>